<accession>A0A6G1EJN5</accession>
<keyword evidence="3" id="KW-1185">Reference proteome</keyword>
<dbReference type="EMBL" id="SPHZ02000003">
    <property type="protein sequence ID" value="KAF0925040.1"/>
    <property type="molecule type" value="Genomic_DNA"/>
</dbReference>
<dbReference type="AlphaFoldDB" id="A0A6G1EJN5"/>
<proteinExistence type="predicted"/>
<gene>
    <name evidence="2" type="ORF">E2562_015347</name>
</gene>
<comment type="caution">
    <text evidence="2">The sequence shown here is derived from an EMBL/GenBank/DDBJ whole genome shotgun (WGS) entry which is preliminary data.</text>
</comment>
<evidence type="ECO:0000256" key="1">
    <source>
        <dbReference type="SAM" id="MobiDB-lite"/>
    </source>
</evidence>
<name>A0A6G1EJN5_9ORYZ</name>
<organism evidence="2 3">
    <name type="scientific">Oryza meyeriana var. granulata</name>
    <dbReference type="NCBI Taxonomy" id="110450"/>
    <lineage>
        <taxon>Eukaryota</taxon>
        <taxon>Viridiplantae</taxon>
        <taxon>Streptophyta</taxon>
        <taxon>Embryophyta</taxon>
        <taxon>Tracheophyta</taxon>
        <taxon>Spermatophyta</taxon>
        <taxon>Magnoliopsida</taxon>
        <taxon>Liliopsida</taxon>
        <taxon>Poales</taxon>
        <taxon>Poaceae</taxon>
        <taxon>BOP clade</taxon>
        <taxon>Oryzoideae</taxon>
        <taxon>Oryzeae</taxon>
        <taxon>Oryzinae</taxon>
        <taxon>Oryza</taxon>
        <taxon>Oryza meyeriana</taxon>
    </lineage>
</organism>
<protein>
    <submittedName>
        <fullName evidence="2">Uncharacterized protein</fullName>
    </submittedName>
</protein>
<evidence type="ECO:0000313" key="3">
    <source>
        <dbReference type="Proteomes" id="UP000479710"/>
    </source>
</evidence>
<reference evidence="2 3" key="1">
    <citation type="submission" date="2019-11" db="EMBL/GenBank/DDBJ databases">
        <title>Whole genome sequence of Oryza granulata.</title>
        <authorList>
            <person name="Li W."/>
        </authorList>
    </citation>
    <scope>NUCLEOTIDE SEQUENCE [LARGE SCALE GENOMIC DNA]</scope>
    <source>
        <strain evidence="3">cv. Menghai</strain>
        <tissue evidence="2">Leaf</tissue>
    </source>
</reference>
<feature type="region of interest" description="Disordered" evidence="1">
    <location>
        <begin position="1"/>
        <end position="30"/>
    </location>
</feature>
<sequence>MRRRRGCGNGEDAPRRGCSGGDPVSTGRIQWREDAAAAGRWHRRENGDTDTDTLDKLWATNQLAEWPERACVHHAYGAQRV</sequence>
<dbReference type="Proteomes" id="UP000479710">
    <property type="component" value="Unassembled WGS sequence"/>
</dbReference>
<evidence type="ECO:0000313" key="2">
    <source>
        <dbReference type="EMBL" id="KAF0925040.1"/>
    </source>
</evidence>